<dbReference type="InterPro" id="IPR011006">
    <property type="entry name" value="CheY-like_superfamily"/>
</dbReference>
<gene>
    <name evidence="3" type="ORF">F0L74_13600</name>
</gene>
<name>A0A5B2VYY2_9BACT</name>
<dbReference type="GO" id="GO:0000160">
    <property type="term" value="P:phosphorelay signal transduction system"/>
    <property type="evidence" value="ECO:0007669"/>
    <property type="project" value="InterPro"/>
</dbReference>
<dbReference type="Proteomes" id="UP000324611">
    <property type="component" value="Unassembled WGS sequence"/>
</dbReference>
<evidence type="ECO:0000256" key="1">
    <source>
        <dbReference type="PROSITE-ProRule" id="PRU00169"/>
    </source>
</evidence>
<dbReference type="Pfam" id="PF00072">
    <property type="entry name" value="Response_reg"/>
    <property type="match status" value="1"/>
</dbReference>
<dbReference type="EMBL" id="VUOC01000002">
    <property type="protein sequence ID" value="KAA2243522.1"/>
    <property type="molecule type" value="Genomic_DNA"/>
</dbReference>
<keyword evidence="4" id="KW-1185">Reference proteome</keyword>
<dbReference type="InterPro" id="IPR001789">
    <property type="entry name" value="Sig_transdc_resp-reg_receiver"/>
</dbReference>
<dbReference type="AlphaFoldDB" id="A0A5B2VYY2"/>
<comment type="caution">
    <text evidence="3">The sequence shown here is derived from an EMBL/GenBank/DDBJ whole genome shotgun (WGS) entry which is preliminary data.</text>
</comment>
<protein>
    <submittedName>
        <fullName evidence="3">Response regulator</fullName>
    </submittedName>
</protein>
<evidence type="ECO:0000313" key="4">
    <source>
        <dbReference type="Proteomes" id="UP000324611"/>
    </source>
</evidence>
<organism evidence="3 4">
    <name type="scientific">Chitinophaga agrisoli</name>
    <dbReference type="NCBI Taxonomy" id="2607653"/>
    <lineage>
        <taxon>Bacteria</taxon>
        <taxon>Pseudomonadati</taxon>
        <taxon>Bacteroidota</taxon>
        <taxon>Chitinophagia</taxon>
        <taxon>Chitinophagales</taxon>
        <taxon>Chitinophagaceae</taxon>
        <taxon>Chitinophaga</taxon>
    </lineage>
</organism>
<accession>A0A5B2VYY2</accession>
<reference evidence="3 4" key="2">
    <citation type="submission" date="2019-09" db="EMBL/GenBank/DDBJ databases">
        <authorList>
            <person name="Jin C."/>
        </authorList>
    </citation>
    <scope>NUCLEOTIDE SEQUENCE [LARGE SCALE GENOMIC DNA]</scope>
    <source>
        <strain evidence="3 4">BN140078</strain>
    </source>
</reference>
<evidence type="ECO:0000259" key="2">
    <source>
        <dbReference type="PROSITE" id="PS50110"/>
    </source>
</evidence>
<reference evidence="3 4" key="1">
    <citation type="submission" date="2019-09" db="EMBL/GenBank/DDBJ databases">
        <title>Chitinophaga ginsengihumi sp. nov., isolated from soil of ginseng rhizosphere.</title>
        <authorList>
            <person name="Lee J."/>
        </authorList>
    </citation>
    <scope>NUCLEOTIDE SEQUENCE [LARGE SCALE GENOMIC DNA]</scope>
    <source>
        <strain evidence="3 4">BN140078</strain>
    </source>
</reference>
<dbReference type="SMART" id="SM00448">
    <property type="entry name" value="REC"/>
    <property type="match status" value="1"/>
</dbReference>
<dbReference type="SUPFAM" id="SSF52172">
    <property type="entry name" value="CheY-like"/>
    <property type="match status" value="1"/>
</dbReference>
<sequence>MPMPATGSRIHLFLLPPLPPSSSNNRPIQGKAHMKYRCAIVDDEPLALDLLESYIRKTAGLELVIKTDDLQKAEQLVEDKRVDLIFLDINIRGVERENITRLIQKDCYFIIVTAYPLSFIEDIRLNTEHGYLSKPASFTLFLNEVQRVTKERQR</sequence>
<dbReference type="PROSITE" id="PS50110">
    <property type="entry name" value="RESPONSE_REGULATORY"/>
    <property type="match status" value="1"/>
</dbReference>
<evidence type="ECO:0000313" key="3">
    <source>
        <dbReference type="EMBL" id="KAA2243522.1"/>
    </source>
</evidence>
<feature type="domain" description="Response regulatory" evidence="2">
    <location>
        <begin position="37"/>
        <end position="149"/>
    </location>
</feature>
<proteinExistence type="predicted"/>
<keyword evidence="1" id="KW-0597">Phosphoprotein</keyword>
<dbReference type="Gene3D" id="3.40.50.2300">
    <property type="match status" value="1"/>
</dbReference>
<feature type="modified residue" description="4-aspartylphosphate" evidence="1">
    <location>
        <position position="88"/>
    </location>
</feature>